<evidence type="ECO:0000313" key="1">
    <source>
        <dbReference type="EMBL" id="AEV95822.1"/>
    </source>
</evidence>
<keyword evidence="2" id="KW-1185">Reference proteome</keyword>
<proteinExistence type="predicted"/>
<sequence length="69" mass="7995">MDLATELVKREGNNIDADALNQLNDIDYARKVTIYVNLEPCGYFGKQAMYRKIKVIFIETFLGITLIFY</sequence>
<evidence type="ECO:0000313" key="2">
    <source>
        <dbReference type="Proteomes" id="UP000005444"/>
    </source>
</evidence>
<reference evidence="1 2" key="1">
    <citation type="journal article" date="2012" name="J. Bacteriol.">
        <title>Complete Genome Sequence of the Beer Spoilage Organism Pediococcus claussenii ATCC BAA-344T.</title>
        <authorList>
            <person name="Pittet V."/>
            <person name="Abegunde T."/>
            <person name="Marfleet T."/>
            <person name="Haakensen M."/>
            <person name="Morrow K."/>
            <person name="Jayaprakash T."/>
            <person name="Schroeder K."/>
            <person name="Trost B."/>
            <person name="Byrns S."/>
            <person name="Bergsveinson J."/>
            <person name="Kusalik A."/>
            <person name="Ziola B."/>
        </authorList>
    </citation>
    <scope>NUCLEOTIDE SEQUENCE [LARGE SCALE GENOMIC DNA]</scope>
    <source>
        <strain evidence="1 2">ATCC BAA-344</strain>
    </source>
</reference>
<dbReference type="Proteomes" id="UP000005444">
    <property type="component" value="Chromosome"/>
</dbReference>
<dbReference type="KEGG" id="pce:PECL_1604"/>
<protein>
    <submittedName>
        <fullName evidence="1">Uncharacterized protein</fullName>
    </submittedName>
</protein>
<dbReference type="AlphaFoldDB" id="G8PAV4"/>
<organism evidence="1 2">
    <name type="scientific">Pediococcus claussenii (strain ATCC BAA-344 / DSM 14800 / JCM 18046 / KCTC 3811 / LMG 21948 / P06)</name>
    <dbReference type="NCBI Taxonomy" id="701521"/>
    <lineage>
        <taxon>Bacteria</taxon>
        <taxon>Bacillati</taxon>
        <taxon>Bacillota</taxon>
        <taxon>Bacilli</taxon>
        <taxon>Lactobacillales</taxon>
        <taxon>Lactobacillaceae</taxon>
        <taxon>Pediococcus</taxon>
    </lineage>
</organism>
<name>G8PAV4_PEDCP</name>
<accession>G8PAV4</accession>
<dbReference type="EMBL" id="CP003137">
    <property type="protein sequence ID" value="AEV95822.1"/>
    <property type="molecule type" value="Genomic_DNA"/>
</dbReference>
<dbReference type="HOGENOM" id="CLU_2772219_0_0_9"/>
<dbReference type="STRING" id="701521.PECL_1604"/>
<gene>
    <name evidence="1" type="ordered locus">PECL_1604</name>
</gene>